<sequence>MKINFKEPRIQQAHFQIENLLQQHITTSEKKQNRSQPEKIQQEELSILSSDKSKKLESCDVSFSLNEINQSCFQINTLDLQQTNQLLQPMRNIQLDQVNPRNGRRGHTDEDQWLLDSLNIIKTVDSQYFSQPRVKAAANLYNTSLTVDDACFGDLENRNSLTTDTKFIKQVNQAIDYFQNTENRPVIQGQRKKNNQRQSFSIYLSMDKPRLVDEVEKLNQKLKQNKSKNQATLSEMQRHISHLANDKMCLIRDLNEAKIQLKEAEIKLSHFSEMYCNEKVEKDQIIQAFQQYLLNQQLQEPKVNVNNLVKYQLQEIRCPHESVNISTNYQSAPVSNKKSKPNREVYSNPTSNRQHYINNKEKGNQMSFNNSMVNPNKSSLNYYSANNPKYNYYPQSQQFYSHQHTRHTSPVNDSDIEQNIKNTQSNESVGYGYQSHINQFITKDQMDKTFDKSNSHLRYSFQNPMIDPSQATPQARINLSGDYTSSVKKKKQHYPVNIKSQALEERFESIQTMIQTQRIKKNNNNPNQSGTKKNQEMKLGNKTLSNLIKATLSSFGRKQTTTDTSTIAQNPYSSQSDI</sequence>
<feature type="region of interest" description="Disordered" evidence="2">
    <location>
        <begin position="327"/>
        <end position="356"/>
    </location>
</feature>
<evidence type="ECO:0000313" key="4">
    <source>
        <dbReference type="Proteomes" id="UP000039865"/>
    </source>
</evidence>
<feature type="region of interest" description="Disordered" evidence="2">
    <location>
        <begin position="556"/>
        <end position="578"/>
    </location>
</feature>
<dbReference type="AlphaFoldDB" id="A0A078ABL5"/>
<reference evidence="3 4" key="1">
    <citation type="submission" date="2014-06" db="EMBL/GenBank/DDBJ databases">
        <authorList>
            <person name="Swart Estienne"/>
        </authorList>
    </citation>
    <scope>NUCLEOTIDE SEQUENCE [LARGE SCALE GENOMIC DNA]</scope>
    <source>
        <strain evidence="3 4">130c</strain>
    </source>
</reference>
<dbReference type="EMBL" id="CCKQ01007835">
    <property type="protein sequence ID" value="CDW79261.1"/>
    <property type="molecule type" value="Genomic_DNA"/>
</dbReference>
<protein>
    <submittedName>
        <fullName evidence="3">Uncharacterized protein</fullName>
    </submittedName>
</protein>
<evidence type="ECO:0000256" key="2">
    <source>
        <dbReference type="SAM" id="MobiDB-lite"/>
    </source>
</evidence>
<gene>
    <name evidence="3" type="primary">Contig11226.g11987</name>
    <name evidence="3" type="ORF">STYLEM_8247</name>
</gene>
<keyword evidence="4" id="KW-1185">Reference proteome</keyword>
<dbReference type="Proteomes" id="UP000039865">
    <property type="component" value="Unassembled WGS sequence"/>
</dbReference>
<keyword evidence="1" id="KW-0175">Coiled coil</keyword>
<evidence type="ECO:0000256" key="1">
    <source>
        <dbReference type="SAM" id="Coils"/>
    </source>
</evidence>
<feature type="compositionally biased region" description="Polar residues" evidence="2">
    <location>
        <begin position="327"/>
        <end position="336"/>
    </location>
</feature>
<feature type="compositionally biased region" description="Polar residues" evidence="2">
    <location>
        <begin position="345"/>
        <end position="356"/>
    </location>
</feature>
<name>A0A078ABL5_STYLE</name>
<organism evidence="3 4">
    <name type="scientific">Stylonychia lemnae</name>
    <name type="common">Ciliate</name>
    <dbReference type="NCBI Taxonomy" id="5949"/>
    <lineage>
        <taxon>Eukaryota</taxon>
        <taxon>Sar</taxon>
        <taxon>Alveolata</taxon>
        <taxon>Ciliophora</taxon>
        <taxon>Intramacronucleata</taxon>
        <taxon>Spirotrichea</taxon>
        <taxon>Stichotrichia</taxon>
        <taxon>Sporadotrichida</taxon>
        <taxon>Oxytrichidae</taxon>
        <taxon>Stylonychinae</taxon>
        <taxon>Stylonychia</taxon>
    </lineage>
</organism>
<evidence type="ECO:0000313" key="3">
    <source>
        <dbReference type="EMBL" id="CDW79261.1"/>
    </source>
</evidence>
<feature type="coiled-coil region" evidence="1">
    <location>
        <begin position="208"/>
        <end position="274"/>
    </location>
</feature>
<dbReference type="InParanoid" id="A0A078ABL5"/>
<accession>A0A078ABL5</accession>
<proteinExistence type="predicted"/>